<dbReference type="InterPro" id="IPR013328">
    <property type="entry name" value="6PGD_dom2"/>
</dbReference>
<proteinExistence type="inferred from homology"/>
<dbReference type="InterPro" id="IPR051402">
    <property type="entry name" value="KPR-Related"/>
</dbReference>
<evidence type="ECO:0000256" key="2">
    <source>
        <dbReference type="ARBA" id="ARBA00022857"/>
    </source>
</evidence>
<dbReference type="Gene3D" id="3.40.50.720">
    <property type="entry name" value="NAD(P)-binding Rossmann-like Domain"/>
    <property type="match status" value="1"/>
</dbReference>
<evidence type="ECO:0000259" key="6">
    <source>
        <dbReference type="Pfam" id="PF08546"/>
    </source>
</evidence>
<dbReference type="Gene3D" id="1.10.1040.10">
    <property type="entry name" value="N-(1-d-carboxylethyl)-l-norvaline Dehydrogenase, domain 2"/>
    <property type="match status" value="1"/>
</dbReference>
<protein>
    <recommendedName>
        <fullName evidence="4">2-dehydropantoate 2-reductase</fullName>
        <ecNumber evidence="4">1.1.1.169</ecNumber>
    </recommendedName>
    <alternativeName>
        <fullName evidence="4">Ketopantoate reductase</fullName>
    </alternativeName>
</protein>
<evidence type="ECO:0000256" key="4">
    <source>
        <dbReference type="RuleBase" id="RU362068"/>
    </source>
</evidence>
<dbReference type="SUPFAM" id="SSF48179">
    <property type="entry name" value="6-phosphogluconate dehydrogenase C-terminal domain-like"/>
    <property type="match status" value="1"/>
</dbReference>
<evidence type="ECO:0000256" key="1">
    <source>
        <dbReference type="ARBA" id="ARBA00007870"/>
    </source>
</evidence>
<feature type="domain" description="Ketopantoate reductase N-terminal" evidence="5">
    <location>
        <begin position="3"/>
        <end position="150"/>
    </location>
</feature>
<dbReference type="InterPro" id="IPR013752">
    <property type="entry name" value="KPA_reductase"/>
</dbReference>
<comment type="similarity">
    <text evidence="1 4">Belongs to the ketopantoate reductase family.</text>
</comment>
<dbReference type="Proteomes" id="UP001596109">
    <property type="component" value="Unassembled WGS sequence"/>
</dbReference>
<dbReference type="PANTHER" id="PTHR21708">
    <property type="entry name" value="PROBABLE 2-DEHYDROPANTOATE 2-REDUCTASE"/>
    <property type="match status" value="1"/>
</dbReference>
<dbReference type="EMBL" id="JBHSNO010000008">
    <property type="protein sequence ID" value="MFC5590570.1"/>
    <property type="molecule type" value="Genomic_DNA"/>
</dbReference>
<dbReference type="InterPro" id="IPR036291">
    <property type="entry name" value="NAD(P)-bd_dom_sf"/>
</dbReference>
<organism evidence="7 8">
    <name type="scientific">Sporosarcina soli</name>
    <dbReference type="NCBI Taxonomy" id="334736"/>
    <lineage>
        <taxon>Bacteria</taxon>
        <taxon>Bacillati</taxon>
        <taxon>Bacillota</taxon>
        <taxon>Bacilli</taxon>
        <taxon>Bacillales</taxon>
        <taxon>Caryophanaceae</taxon>
        <taxon>Sporosarcina</taxon>
    </lineage>
</organism>
<dbReference type="RefSeq" id="WP_381437240.1">
    <property type="nucleotide sequence ID" value="NZ_JBHSNO010000008.1"/>
</dbReference>
<sequence>MKIGVMGSGAVGSFFGSFLSEGGHDVTYIARGAHLDEMNKNGLTIRGEDEKRVIRQTFSEKVEDLTDCELILFCVKSGDTKEAAERMKEVIHESAYVLSLQNGVSNEEKLVEIFGQDRVLSAAVYVQAAVESPGIIQQSGSHKLVIGALQESGQELEKKFAELLNEAGIPTRISSQILLRKWKKYLWNLLFNPLSATTDRSVGQILDDPYLREIAWMIGLETIEVATRLGYPLSEEDLQVAFQNAEYARTHTTSMLQDIRKGKVTEADELVGYLTEKAEVHKISINALQTVYLLLKNKENAI</sequence>
<dbReference type="NCBIfam" id="TIGR00745">
    <property type="entry name" value="apbA_panE"/>
    <property type="match status" value="1"/>
</dbReference>
<comment type="pathway">
    <text evidence="4">Cofactor biosynthesis; (R)-pantothenate biosynthesis; (R)-pantoate from 3-methyl-2-oxobutanoate: step 2/2.</text>
</comment>
<keyword evidence="3 4" id="KW-0560">Oxidoreductase</keyword>
<dbReference type="EC" id="1.1.1.169" evidence="4"/>
<gene>
    <name evidence="7" type="ORF">ACFPRA_16815</name>
</gene>
<comment type="caution">
    <text evidence="7">The sequence shown here is derived from an EMBL/GenBank/DDBJ whole genome shotgun (WGS) entry which is preliminary data.</text>
</comment>
<dbReference type="InterPro" id="IPR013332">
    <property type="entry name" value="KPR_N"/>
</dbReference>
<comment type="catalytic activity">
    <reaction evidence="4">
        <text>(R)-pantoate + NADP(+) = 2-dehydropantoate + NADPH + H(+)</text>
        <dbReference type="Rhea" id="RHEA:16233"/>
        <dbReference type="ChEBI" id="CHEBI:11561"/>
        <dbReference type="ChEBI" id="CHEBI:15378"/>
        <dbReference type="ChEBI" id="CHEBI:15980"/>
        <dbReference type="ChEBI" id="CHEBI:57783"/>
        <dbReference type="ChEBI" id="CHEBI:58349"/>
        <dbReference type="EC" id="1.1.1.169"/>
    </reaction>
</comment>
<dbReference type="SUPFAM" id="SSF51735">
    <property type="entry name" value="NAD(P)-binding Rossmann-fold domains"/>
    <property type="match status" value="1"/>
</dbReference>
<name>A0ABW0TQ34_9BACL</name>
<comment type="function">
    <text evidence="4">Catalyzes the NADPH-dependent reduction of ketopantoate into pantoic acid.</text>
</comment>
<dbReference type="Pfam" id="PF08546">
    <property type="entry name" value="ApbA_C"/>
    <property type="match status" value="1"/>
</dbReference>
<accession>A0ABW0TQ34</accession>
<keyword evidence="4" id="KW-0566">Pantothenate biosynthesis</keyword>
<keyword evidence="2 4" id="KW-0521">NADP</keyword>
<keyword evidence="8" id="KW-1185">Reference proteome</keyword>
<evidence type="ECO:0000313" key="7">
    <source>
        <dbReference type="EMBL" id="MFC5590570.1"/>
    </source>
</evidence>
<evidence type="ECO:0000256" key="3">
    <source>
        <dbReference type="ARBA" id="ARBA00023002"/>
    </source>
</evidence>
<dbReference type="Pfam" id="PF02558">
    <property type="entry name" value="ApbA"/>
    <property type="match status" value="1"/>
</dbReference>
<dbReference type="InterPro" id="IPR008927">
    <property type="entry name" value="6-PGluconate_DH-like_C_sf"/>
</dbReference>
<evidence type="ECO:0000259" key="5">
    <source>
        <dbReference type="Pfam" id="PF02558"/>
    </source>
</evidence>
<feature type="domain" description="Ketopantoate reductase C-terminal" evidence="6">
    <location>
        <begin position="177"/>
        <end position="299"/>
    </location>
</feature>
<reference evidence="8" key="1">
    <citation type="journal article" date="2019" name="Int. J. Syst. Evol. Microbiol.">
        <title>The Global Catalogue of Microorganisms (GCM) 10K type strain sequencing project: providing services to taxonomists for standard genome sequencing and annotation.</title>
        <authorList>
            <consortium name="The Broad Institute Genomics Platform"/>
            <consortium name="The Broad Institute Genome Sequencing Center for Infectious Disease"/>
            <person name="Wu L."/>
            <person name="Ma J."/>
        </authorList>
    </citation>
    <scope>NUCLEOTIDE SEQUENCE [LARGE SCALE GENOMIC DNA]</scope>
    <source>
        <strain evidence="8">CGMCC 4.1434</strain>
    </source>
</reference>
<dbReference type="InterPro" id="IPR003710">
    <property type="entry name" value="ApbA"/>
</dbReference>
<evidence type="ECO:0000313" key="8">
    <source>
        <dbReference type="Proteomes" id="UP001596109"/>
    </source>
</evidence>
<dbReference type="PANTHER" id="PTHR21708:SF26">
    <property type="entry name" value="2-DEHYDROPANTOATE 2-REDUCTASE"/>
    <property type="match status" value="1"/>
</dbReference>